<comment type="similarity">
    <text evidence="7">Belongs to the dicarboxylate/amino acid:cation symporter (DAACS) (TC 2.A.23) family.</text>
</comment>
<name>A0A8H7ZM44_9FUNG</name>
<comment type="caution">
    <text evidence="7">Lacks conserved residue(s) required for the propagation of feature annotation.</text>
</comment>
<keyword evidence="2 7" id="KW-0813">Transport</keyword>
<evidence type="ECO:0000256" key="5">
    <source>
        <dbReference type="ARBA" id="ARBA00022989"/>
    </source>
</evidence>
<evidence type="ECO:0000256" key="7">
    <source>
        <dbReference type="RuleBase" id="RU361216"/>
    </source>
</evidence>
<evidence type="ECO:0000256" key="6">
    <source>
        <dbReference type="ARBA" id="ARBA00023136"/>
    </source>
</evidence>
<dbReference type="AlphaFoldDB" id="A0A8H7ZM44"/>
<evidence type="ECO:0000313" key="10">
    <source>
        <dbReference type="Proteomes" id="UP000673691"/>
    </source>
</evidence>
<dbReference type="EMBL" id="JAEFCI010012953">
    <property type="protein sequence ID" value="KAG5455685.1"/>
    <property type="molecule type" value="Genomic_DNA"/>
</dbReference>
<dbReference type="GO" id="GO:0006835">
    <property type="term" value="P:dicarboxylic acid transport"/>
    <property type="evidence" value="ECO:0007669"/>
    <property type="project" value="TreeGrafter"/>
</dbReference>
<dbReference type="GO" id="GO:0015293">
    <property type="term" value="F:symporter activity"/>
    <property type="evidence" value="ECO:0007669"/>
    <property type="project" value="UniProtKB-UniRule"/>
</dbReference>
<evidence type="ECO:0000256" key="8">
    <source>
        <dbReference type="SAM" id="MobiDB-lite"/>
    </source>
</evidence>
<gene>
    <name evidence="9" type="ORF">BJ554DRAFT_4811</name>
</gene>
<feature type="transmembrane region" description="Helical" evidence="7">
    <location>
        <begin position="148"/>
        <end position="171"/>
    </location>
</feature>
<dbReference type="PANTHER" id="PTHR42865:SF7">
    <property type="entry name" value="PROTON_GLUTAMATE-ASPARTATE SYMPORTER"/>
    <property type="match status" value="1"/>
</dbReference>
<dbReference type="InterPro" id="IPR036458">
    <property type="entry name" value="Na:dicarbo_symporter_sf"/>
</dbReference>
<reference evidence="9 10" key="1">
    <citation type="journal article" name="Sci. Rep.">
        <title>Genome-scale phylogenetic analyses confirm Olpidium as the closest living zoosporic fungus to the non-flagellated, terrestrial fungi.</title>
        <authorList>
            <person name="Chang Y."/>
            <person name="Rochon D."/>
            <person name="Sekimoto S."/>
            <person name="Wang Y."/>
            <person name="Chovatia M."/>
            <person name="Sandor L."/>
            <person name="Salamov A."/>
            <person name="Grigoriev I.V."/>
            <person name="Stajich J.E."/>
            <person name="Spatafora J.W."/>
        </authorList>
    </citation>
    <scope>NUCLEOTIDE SEQUENCE [LARGE SCALE GENOMIC DNA]</scope>
    <source>
        <strain evidence="9">S191</strain>
    </source>
</reference>
<keyword evidence="6 7" id="KW-0472">Membrane</keyword>
<evidence type="ECO:0000256" key="2">
    <source>
        <dbReference type="ARBA" id="ARBA00022448"/>
    </source>
</evidence>
<dbReference type="SUPFAM" id="SSF118215">
    <property type="entry name" value="Proton glutamate symport protein"/>
    <property type="match status" value="1"/>
</dbReference>
<keyword evidence="5 7" id="KW-1133">Transmembrane helix</keyword>
<comment type="subcellular location">
    <subcellularLocation>
        <location evidence="1">Cell membrane</location>
        <topology evidence="1">Multi-pass membrane protein</topology>
    </subcellularLocation>
    <subcellularLocation>
        <location evidence="7">Membrane</location>
        <topology evidence="7">Multi-pass membrane protein</topology>
    </subcellularLocation>
</comment>
<keyword evidence="4 7" id="KW-0812">Transmembrane</keyword>
<keyword evidence="3" id="KW-1003">Cell membrane</keyword>
<sequence>MTPAHHRRPMLEFLDSLSQIMFKVTNLVMLFAPVAVAASLAFTISKVGIAILASLAKLVATLFLSLFIFVTIVFVPVLFMCRIPFMGALKTLRRPAFIGFCTTSSEAALPQAMENLMRFGVPSHVVRFMMLMLMLTSKGIAAVPRASYMLLLSMVDPFGMDVAAINIILGVDAFMDMARTVVNLCGNCIAAMAVAVWEGEMDMEVAKGIKAPPSDHLFDDPESLDDERKKEAPHYV</sequence>
<dbReference type="Proteomes" id="UP000673691">
    <property type="component" value="Unassembled WGS sequence"/>
</dbReference>
<feature type="transmembrane region" description="Helical" evidence="7">
    <location>
        <begin position="20"/>
        <end position="43"/>
    </location>
</feature>
<dbReference type="Gene3D" id="1.10.3860.10">
    <property type="entry name" value="Sodium:dicarboxylate symporter"/>
    <property type="match status" value="2"/>
</dbReference>
<keyword evidence="10" id="KW-1185">Reference proteome</keyword>
<dbReference type="Pfam" id="PF00375">
    <property type="entry name" value="SDF"/>
    <property type="match status" value="1"/>
</dbReference>
<keyword evidence="7" id="KW-0769">Symport</keyword>
<dbReference type="InterPro" id="IPR001991">
    <property type="entry name" value="Na-dicarboxylate_symporter"/>
</dbReference>
<feature type="compositionally biased region" description="Basic and acidic residues" evidence="8">
    <location>
        <begin position="226"/>
        <end position="236"/>
    </location>
</feature>
<feature type="region of interest" description="Disordered" evidence="8">
    <location>
        <begin position="212"/>
        <end position="236"/>
    </location>
</feature>
<dbReference type="PANTHER" id="PTHR42865">
    <property type="entry name" value="PROTON/GLUTAMATE-ASPARTATE SYMPORTER"/>
    <property type="match status" value="1"/>
</dbReference>
<evidence type="ECO:0000256" key="1">
    <source>
        <dbReference type="ARBA" id="ARBA00004651"/>
    </source>
</evidence>
<evidence type="ECO:0000313" key="9">
    <source>
        <dbReference type="EMBL" id="KAG5455685.1"/>
    </source>
</evidence>
<evidence type="ECO:0000256" key="3">
    <source>
        <dbReference type="ARBA" id="ARBA00022475"/>
    </source>
</evidence>
<proteinExistence type="inferred from homology"/>
<evidence type="ECO:0000256" key="4">
    <source>
        <dbReference type="ARBA" id="ARBA00022692"/>
    </source>
</evidence>
<accession>A0A8H7ZM44</accession>
<dbReference type="GO" id="GO:0005886">
    <property type="term" value="C:plasma membrane"/>
    <property type="evidence" value="ECO:0007669"/>
    <property type="project" value="UniProtKB-SubCell"/>
</dbReference>
<protein>
    <recommendedName>
        <fullName evidence="7">Amino acid transporter</fullName>
    </recommendedName>
</protein>
<feature type="transmembrane region" description="Helical" evidence="7">
    <location>
        <begin position="119"/>
        <end position="136"/>
    </location>
</feature>
<comment type="caution">
    <text evidence="9">The sequence shown here is derived from an EMBL/GenBank/DDBJ whole genome shotgun (WGS) entry which is preliminary data.</text>
</comment>
<dbReference type="OrthoDB" id="5877963at2759"/>
<feature type="transmembrane region" description="Helical" evidence="7">
    <location>
        <begin position="55"/>
        <end position="79"/>
    </location>
</feature>
<organism evidence="9 10">
    <name type="scientific">Olpidium bornovanus</name>
    <dbReference type="NCBI Taxonomy" id="278681"/>
    <lineage>
        <taxon>Eukaryota</taxon>
        <taxon>Fungi</taxon>
        <taxon>Fungi incertae sedis</taxon>
        <taxon>Olpidiomycota</taxon>
        <taxon>Olpidiomycotina</taxon>
        <taxon>Olpidiomycetes</taxon>
        <taxon>Olpidiales</taxon>
        <taxon>Olpidiaceae</taxon>
        <taxon>Olpidium</taxon>
    </lineage>
</organism>